<dbReference type="PANTHER" id="PTHR10000:SF8">
    <property type="entry name" value="HAD SUPERFAMILY HYDROLASE-LIKE, TYPE 3"/>
    <property type="match status" value="1"/>
</dbReference>
<dbReference type="GO" id="GO:0005829">
    <property type="term" value="C:cytosol"/>
    <property type="evidence" value="ECO:0007669"/>
    <property type="project" value="TreeGrafter"/>
</dbReference>
<accession>A0AAU7GAA7</accession>
<dbReference type="InterPro" id="IPR023214">
    <property type="entry name" value="HAD_sf"/>
</dbReference>
<keyword evidence="1" id="KW-0378">Hydrolase</keyword>
<sequence length="279" mass="29593">MSAARILALDIDGTLIGSDKRIPAFTASEVRRVAEESGVHVVLVTARGPQSTAIIEEQLGVPASYCTFGGSLVWAREPDGSFTELSETPLDPASVRAILTASTGHDVHTGVYTRGGWFVNRLDYWGLREARNTSVWPDAVGVEGELLGAPDGAGVFKLMFRGDAERLTALETDLRAAASGIFLHRVPNVIEIVPASAVKLPALRTLAAHLGAGLDEVIAFGDTLSDLELLEHAGVGVLMGNASPALDASPRVLRTLTNDEDGVGVMLRAQFPTTRPFRT</sequence>
<dbReference type="GO" id="GO:0016791">
    <property type="term" value="F:phosphatase activity"/>
    <property type="evidence" value="ECO:0007669"/>
    <property type="project" value="TreeGrafter"/>
</dbReference>
<name>A0AAU7GAA7_9MICO</name>
<organism evidence="1">
    <name type="scientific">Leifsonia sp. NPDC080035</name>
    <dbReference type="NCBI Taxonomy" id="3143936"/>
    <lineage>
        <taxon>Bacteria</taxon>
        <taxon>Bacillati</taxon>
        <taxon>Actinomycetota</taxon>
        <taxon>Actinomycetes</taxon>
        <taxon>Micrococcales</taxon>
        <taxon>Microbacteriaceae</taxon>
        <taxon>Leifsonia</taxon>
    </lineage>
</organism>
<dbReference type="AlphaFoldDB" id="A0AAU7GAA7"/>
<dbReference type="Gene3D" id="3.30.1240.10">
    <property type="match status" value="1"/>
</dbReference>
<dbReference type="Gene3D" id="3.40.50.1000">
    <property type="entry name" value="HAD superfamily/HAD-like"/>
    <property type="match status" value="1"/>
</dbReference>
<dbReference type="PANTHER" id="PTHR10000">
    <property type="entry name" value="PHOSPHOSERINE PHOSPHATASE"/>
    <property type="match status" value="1"/>
</dbReference>
<dbReference type="InterPro" id="IPR036412">
    <property type="entry name" value="HAD-like_sf"/>
</dbReference>
<gene>
    <name evidence="1" type="ORF">AAME72_15340</name>
</gene>
<dbReference type="GO" id="GO:0000287">
    <property type="term" value="F:magnesium ion binding"/>
    <property type="evidence" value="ECO:0007669"/>
    <property type="project" value="TreeGrafter"/>
</dbReference>
<protein>
    <submittedName>
        <fullName evidence="1">HAD hydrolase family protein</fullName>
    </submittedName>
</protein>
<dbReference type="Pfam" id="PF08282">
    <property type="entry name" value="Hydrolase_3"/>
    <property type="match status" value="1"/>
</dbReference>
<evidence type="ECO:0000313" key="1">
    <source>
        <dbReference type="EMBL" id="XBM47444.1"/>
    </source>
</evidence>
<reference evidence="1" key="1">
    <citation type="submission" date="2024-05" db="EMBL/GenBank/DDBJ databases">
        <title>The Natural Products Discovery Center: Release of the First 8490 Sequenced Strains for Exploring Actinobacteria Biosynthetic Diversity.</title>
        <authorList>
            <person name="Kalkreuter E."/>
            <person name="Kautsar S.A."/>
            <person name="Yang D."/>
            <person name="Bader C.D."/>
            <person name="Teijaro C.N."/>
            <person name="Fluegel L."/>
            <person name="Davis C.M."/>
            <person name="Simpson J.R."/>
            <person name="Lauterbach L."/>
            <person name="Steele A.D."/>
            <person name="Gui C."/>
            <person name="Meng S."/>
            <person name="Li G."/>
            <person name="Viehrig K."/>
            <person name="Ye F."/>
            <person name="Su P."/>
            <person name="Kiefer A.F."/>
            <person name="Nichols A."/>
            <person name="Cepeda A.J."/>
            <person name="Yan W."/>
            <person name="Fan B."/>
            <person name="Jiang Y."/>
            <person name="Adhikari A."/>
            <person name="Zheng C.-J."/>
            <person name="Schuster L."/>
            <person name="Cowan T.M."/>
            <person name="Smanski M.J."/>
            <person name="Chevrette M.G."/>
            <person name="de Carvalho L.P.S."/>
            <person name="Shen B."/>
        </authorList>
    </citation>
    <scope>NUCLEOTIDE SEQUENCE</scope>
    <source>
        <strain evidence="1">NPDC080035</strain>
    </source>
</reference>
<dbReference type="RefSeq" id="WP_348787417.1">
    <property type="nucleotide sequence ID" value="NZ_CP157390.1"/>
</dbReference>
<dbReference type="EMBL" id="CP157390">
    <property type="protein sequence ID" value="XBM47444.1"/>
    <property type="molecule type" value="Genomic_DNA"/>
</dbReference>
<proteinExistence type="predicted"/>
<dbReference type="SUPFAM" id="SSF56784">
    <property type="entry name" value="HAD-like"/>
    <property type="match status" value="1"/>
</dbReference>